<evidence type="ECO:0008006" key="2">
    <source>
        <dbReference type="Google" id="ProtNLM"/>
    </source>
</evidence>
<organism evidence="1">
    <name type="scientific">Candidatus Kentrum sp. FW</name>
    <dbReference type="NCBI Taxonomy" id="2126338"/>
    <lineage>
        <taxon>Bacteria</taxon>
        <taxon>Pseudomonadati</taxon>
        <taxon>Pseudomonadota</taxon>
        <taxon>Gammaproteobacteria</taxon>
        <taxon>Candidatus Kentrum</taxon>
    </lineage>
</organism>
<name>A0A450SRA1_9GAMM</name>
<accession>A0A450SRA1</accession>
<proteinExistence type="predicted"/>
<dbReference type="InterPro" id="IPR002636">
    <property type="entry name" value="DUF29"/>
</dbReference>
<protein>
    <recommendedName>
        <fullName evidence="2">DUF29 domain-containing protein</fullName>
    </recommendedName>
</protein>
<reference evidence="1" key="1">
    <citation type="submission" date="2019-02" db="EMBL/GenBank/DDBJ databases">
        <authorList>
            <person name="Gruber-Vodicka R. H."/>
            <person name="Seah K. B. B."/>
        </authorList>
    </citation>
    <scope>NUCLEOTIDE SEQUENCE</scope>
    <source>
        <strain evidence="1">BECK_BZ106</strain>
    </source>
</reference>
<dbReference type="PANTHER" id="PTHR34235">
    <property type="entry name" value="SLR1203 PROTEIN-RELATED"/>
    <property type="match status" value="1"/>
</dbReference>
<sequence>MQATAEYNRDFYAWLIANAKLLRVNDFSKLDTENIAEELEAMGKREKREVISRLSVLLTHLLKWQFQSHRRSRSWKNTIATQRMDILALLEDSPSLRHEIAEKIATAYEKAKLGAEIETGMEKFPETCPFTLEEMLMRDFFPE</sequence>
<dbReference type="EMBL" id="CAADFD010000027">
    <property type="protein sequence ID" value="VFJ56442.1"/>
    <property type="molecule type" value="Genomic_DNA"/>
</dbReference>
<dbReference type="AlphaFoldDB" id="A0A450SRA1"/>
<dbReference type="Pfam" id="PF01724">
    <property type="entry name" value="DUF29"/>
    <property type="match status" value="1"/>
</dbReference>
<evidence type="ECO:0000313" key="1">
    <source>
        <dbReference type="EMBL" id="VFJ56442.1"/>
    </source>
</evidence>
<dbReference type="Gene3D" id="1.20.1220.20">
    <property type="entry name" value="Uncharcterised protein PF01724"/>
    <property type="match status" value="1"/>
</dbReference>
<gene>
    <name evidence="1" type="ORF">BECKFW1821B_GA0114236_102737</name>
</gene>